<feature type="non-terminal residue" evidence="2">
    <location>
        <position position="1"/>
    </location>
</feature>
<dbReference type="AlphaFoldDB" id="A0A1Q9BVS9"/>
<dbReference type="SUPFAM" id="SSF50249">
    <property type="entry name" value="Nucleic acid-binding proteins"/>
    <property type="match status" value="1"/>
</dbReference>
<accession>A0A1Q9BVS9</accession>
<evidence type="ECO:0000313" key="2">
    <source>
        <dbReference type="EMBL" id="OLP74779.1"/>
    </source>
</evidence>
<evidence type="ECO:0000313" key="3">
    <source>
        <dbReference type="Proteomes" id="UP000186817"/>
    </source>
</evidence>
<dbReference type="Proteomes" id="UP000186817">
    <property type="component" value="Unassembled WGS sequence"/>
</dbReference>
<dbReference type="OrthoDB" id="444980at2759"/>
<protein>
    <recommendedName>
        <fullName evidence="1">CSD domain-containing protein</fullName>
    </recommendedName>
</protein>
<dbReference type="EMBL" id="LSRX01003218">
    <property type="protein sequence ID" value="OLP74779.1"/>
    <property type="molecule type" value="Genomic_DNA"/>
</dbReference>
<keyword evidence="3" id="KW-1185">Reference proteome</keyword>
<feature type="domain" description="CSD" evidence="1">
    <location>
        <begin position="5"/>
        <end position="65"/>
    </location>
</feature>
<dbReference type="GO" id="GO:0003676">
    <property type="term" value="F:nucleic acid binding"/>
    <property type="evidence" value="ECO:0007669"/>
    <property type="project" value="InterPro"/>
</dbReference>
<reference evidence="2 3" key="1">
    <citation type="submission" date="2016-02" db="EMBL/GenBank/DDBJ databases">
        <title>Genome analysis of coral dinoflagellate symbionts highlights evolutionary adaptations to a symbiotic lifestyle.</title>
        <authorList>
            <person name="Aranda M."/>
            <person name="Li Y."/>
            <person name="Liew Y.J."/>
            <person name="Baumgarten S."/>
            <person name="Simakov O."/>
            <person name="Wilson M."/>
            <person name="Piel J."/>
            <person name="Ashoor H."/>
            <person name="Bougouffa S."/>
            <person name="Bajic V.B."/>
            <person name="Ryu T."/>
            <person name="Ravasi T."/>
            <person name="Bayer T."/>
            <person name="Micklem G."/>
            <person name="Kim H."/>
            <person name="Bhak J."/>
            <person name="Lajeunesse T.C."/>
            <person name="Voolstra C.R."/>
        </authorList>
    </citation>
    <scope>NUCLEOTIDE SEQUENCE [LARGE SCALE GENOMIC DNA]</scope>
    <source>
        <strain evidence="2 3">CCMP2467</strain>
    </source>
</reference>
<comment type="caution">
    <text evidence="2">The sequence shown here is derived from an EMBL/GenBank/DDBJ whole genome shotgun (WGS) entry which is preliminary data.</text>
</comment>
<sequence length="89" mass="9856">DEKEVFLGEIKSFNPMNGYGFIHCGALFDRFKRDVFLHESQFEGLKVGDCLAPTWTTGSTVSVCDSGIRMEVGDEFESSRLSAGRCPAQ</sequence>
<dbReference type="PROSITE" id="PS51857">
    <property type="entry name" value="CSD_2"/>
    <property type="match status" value="1"/>
</dbReference>
<dbReference type="Gene3D" id="2.40.50.140">
    <property type="entry name" value="Nucleic acid-binding proteins"/>
    <property type="match status" value="1"/>
</dbReference>
<evidence type="ECO:0000259" key="1">
    <source>
        <dbReference type="PROSITE" id="PS51857"/>
    </source>
</evidence>
<name>A0A1Q9BVS9_SYMMI</name>
<organism evidence="2 3">
    <name type="scientific">Symbiodinium microadriaticum</name>
    <name type="common">Dinoflagellate</name>
    <name type="synonym">Zooxanthella microadriatica</name>
    <dbReference type="NCBI Taxonomy" id="2951"/>
    <lineage>
        <taxon>Eukaryota</taxon>
        <taxon>Sar</taxon>
        <taxon>Alveolata</taxon>
        <taxon>Dinophyceae</taxon>
        <taxon>Suessiales</taxon>
        <taxon>Symbiodiniaceae</taxon>
        <taxon>Symbiodinium</taxon>
    </lineage>
</organism>
<dbReference type="InterPro" id="IPR012340">
    <property type="entry name" value="NA-bd_OB-fold"/>
</dbReference>
<gene>
    <name evidence="2" type="ORF">AK812_SmicGene45586</name>
</gene>
<dbReference type="InterPro" id="IPR002059">
    <property type="entry name" value="CSP_DNA-bd"/>
</dbReference>
<proteinExistence type="predicted"/>